<dbReference type="OrthoDB" id="7283966at2"/>
<feature type="transmembrane region" description="Helical" evidence="7">
    <location>
        <begin position="86"/>
        <end position="110"/>
    </location>
</feature>
<feature type="transmembrane region" description="Helical" evidence="7">
    <location>
        <begin position="379"/>
        <end position="404"/>
    </location>
</feature>
<feature type="transmembrane region" description="Helical" evidence="7">
    <location>
        <begin position="116"/>
        <end position="138"/>
    </location>
</feature>
<keyword evidence="6 7" id="KW-0472">Membrane</keyword>
<keyword evidence="4 7" id="KW-0812">Transmembrane</keyword>
<evidence type="ECO:0000313" key="9">
    <source>
        <dbReference type="EMBL" id="TCT05635.1"/>
    </source>
</evidence>
<keyword evidence="3" id="KW-1003">Cell membrane</keyword>
<dbReference type="InterPro" id="IPR010290">
    <property type="entry name" value="TM_effector"/>
</dbReference>
<feature type="transmembrane region" description="Helical" evidence="7">
    <location>
        <begin position="150"/>
        <end position="173"/>
    </location>
</feature>
<dbReference type="CDD" id="cd06173">
    <property type="entry name" value="MFS_MefA_like"/>
    <property type="match status" value="1"/>
</dbReference>
<feature type="transmembrane region" description="Helical" evidence="7">
    <location>
        <begin position="230"/>
        <end position="255"/>
    </location>
</feature>
<feature type="transmembrane region" description="Helical" evidence="7">
    <location>
        <begin position="296"/>
        <end position="314"/>
    </location>
</feature>
<dbReference type="Gene3D" id="1.20.1250.20">
    <property type="entry name" value="MFS general substrate transporter like domains"/>
    <property type="match status" value="1"/>
</dbReference>
<accession>A0A4R3M399</accession>
<dbReference type="SUPFAM" id="SSF103473">
    <property type="entry name" value="MFS general substrate transporter"/>
    <property type="match status" value="1"/>
</dbReference>
<evidence type="ECO:0000256" key="4">
    <source>
        <dbReference type="ARBA" id="ARBA00022692"/>
    </source>
</evidence>
<keyword evidence="10" id="KW-1185">Reference proteome</keyword>
<sequence length="429" mass="44118">MNSVSSSGDPHAAADALRDPRFRAYLLGRLSSQLITRMQAVVVGWHIYEISGDPVALGYVGLAMFIPMVLFGLIIGDWADRVSRSFLLTVSSLILTGASAAFLGLSGAGVAQVWPYLAATALFGVGAAFNRVAVPALLPQILPPERLSAGIAWASSMGQFALIAGPAVAGLLLLLGQQVAYGAITAVSLFAALIWWRMQVPAALPGPAGGGISTLERVIEGIRFVWRKPLLLGAIALDLFAVLLGGVVALLPVYAKDILHVGPAGLGMLRAAPALGAVLMALALARRPLQRRAGPLFLVAVAVHGLGTLVFGLSENLLLSCGALAIAGAADMVSVVVRTTVVQLATPDAMQGRVNAVNQVVVSASNELGDFRAGVMGGLIGVVPAVVTGCLAILGVTALGAWLWPPLRRLDRMEDAQADAAATTGTAKG</sequence>
<evidence type="ECO:0000256" key="3">
    <source>
        <dbReference type="ARBA" id="ARBA00022475"/>
    </source>
</evidence>
<dbReference type="Pfam" id="PF05977">
    <property type="entry name" value="MFS_3"/>
    <property type="match status" value="1"/>
</dbReference>
<dbReference type="Proteomes" id="UP000294664">
    <property type="component" value="Unassembled WGS sequence"/>
</dbReference>
<dbReference type="GO" id="GO:0022857">
    <property type="term" value="F:transmembrane transporter activity"/>
    <property type="evidence" value="ECO:0007669"/>
    <property type="project" value="InterPro"/>
</dbReference>
<feature type="transmembrane region" description="Helical" evidence="7">
    <location>
        <begin position="54"/>
        <end position="74"/>
    </location>
</feature>
<feature type="domain" description="Major facilitator superfamily (MFS) profile" evidence="8">
    <location>
        <begin position="1"/>
        <end position="409"/>
    </location>
</feature>
<evidence type="ECO:0000256" key="7">
    <source>
        <dbReference type="SAM" id="Phobius"/>
    </source>
</evidence>
<dbReference type="PANTHER" id="PTHR23513">
    <property type="entry name" value="INTEGRAL MEMBRANE EFFLUX PROTEIN-RELATED"/>
    <property type="match status" value="1"/>
</dbReference>
<dbReference type="PANTHER" id="PTHR23513:SF9">
    <property type="entry name" value="ENTEROBACTIN EXPORTER ENTS"/>
    <property type="match status" value="1"/>
</dbReference>
<evidence type="ECO:0000256" key="1">
    <source>
        <dbReference type="ARBA" id="ARBA00004651"/>
    </source>
</evidence>
<evidence type="ECO:0000256" key="2">
    <source>
        <dbReference type="ARBA" id="ARBA00022448"/>
    </source>
</evidence>
<dbReference type="EMBL" id="SMAI01000004">
    <property type="protein sequence ID" value="TCT05635.1"/>
    <property type="molecule type" value="Genomic_DNA"/>
</dbReference>
<comment type="caution">
    <text evidence="9">The sequence shown here is derived from an EMBL/GenBank/DDBJ whole genome shotgun (WGS) entry which is preliminary data.</text>
</comment>
<dbReference type="GO" id="GO:0005886">
    <property type="term" value="C:plasma membrane"/>
    <property type="evidence" value="ECO:0007669"/>
    <property type="project" value="UniProtKB-SubCell"/>
</dbReference>
<comment type="subcellular location">
    <subcellularLocation>
        <location evidence="1">Cell membrane</location>
        <topology evidence="1">Multi-pass membrane protein</topology>
    </subcellularLocation>
</comment>
<dbReference type="PROSITE" id="PS50850">
    <property type="entry name" value="MFS"/>
    <property type="match status" value="1"/>
</dbReference>
<feature type="transmembrane region" description="Helical" evidence="7">
    <location>
        <begin position="179"/>
        <end position="196"/>
    </location>
</feature>
<dbReference type="InterPro" id="IPR020846">
    <property type="entry name" value="MFS_dom"/>
</dbReference>
<evidence type="ECO:0000259" key="8">
    <source>
        <dbReference type="PROSITE" id="PS50850"/>
    </source>
</evidence>
<name>A0A4R3M399_9HYPH</name>
<gene>
    <name evidence="9" type="ORF">EDC64_104192</name>
</gene>
<dbReference type="AlphaFoldDB" id="A0A4R3M399"/>
<keyword evidence="2" id="KW-0813">Transport</keyword>
<evidence type="ECO:0000256" key="5">
    <source>
        <dbReference type="ARBA" id="ARBA00022989"/>
    </source>
</evidence>
<evidence type="ECO:0000256" key="6">
    <source>
        <dbReference type="ARBA" id="ARBA00023136"/>
    </source>
</evidence>
<dbReference type="InterPro" id="IPR036259">
    <property type="entry name" value="MFS_trans_sf"/>
</dbReference>
<feature type="transmembrane region" description="Helical" evidence="7">
    <location>
        <begin position="267"/>
        <end position="284"/>
    </location>
</feature>
<keyword evidence="5 7" id="KW-1133">Transmembrane helix</keyword>
<dbReference type="RefSeq" id="WP_132030972.1">
    <property type="nucleotide sequence ID" value="NZ_SMAI01000004.1"/>
</dbReference>
<reference evidence="9 10" key="1">
    <citation type="submission" date="2019-03" db="EMBL/GenBank/DDBJ databases">
        <title>Genomic Encyclopedia of Type Strains, Phase IV (KMG-IV): sequencing the most valuable type-strain genomes for metagenomic binning, comparative biology and taxonomic classification.</title>
        <authorList>
            <person name="Goeker M."/>
        </authorList>
    </citation>
    <scope>NUCLEOTIDE SEQUENCE [LARGE SCALE GENOMIC DNA]</scope>
    <source>
        <strain evidence="9 10">DSM 9035</strain>
    </source>
</reference>
<proteinExistence type="predicted"/>
<protein>
    <submittedName>
        <fullName evidence="9">Putative MFS family arabinose efflux permease</fullName>
    </submittedName>
</protein>
<organism evidence="9 10">
    <name type="scientific">Aquabacter spiritensis</name>
    <dbReference type="NCBI Taxonomy" id="933073"/>
    <lineage>
        <taxon>Bacteria</taxon>
        <taxon>Pseudomonadati</taxon>
        <taxon>Pseudomonadota</taxon>
        <taxon>Alphaproteobacteria</taxon>
        <taxon>Hyphomicrobiales</taxon>
        <taxon>Xanthobacteraceae</taxon>
        <taxon>Aquabacter</taxon>
    </lineage>
</organism>
<evidence type="ECO:0000313" key="10">
    <source>
        <dbReference type="Proteomes" id="UP000294664"/>
    </source>
</evidence>